<dbReference type="GO" id="GO:0004656">
    <property type="term" value="F:procollagen-proline 4-dioxygenase activity"/>
    <property type="evidence" value="ECO:0007669"/>
    <property type="project" value="TreeGrafter"/>
</dbReference>
<dbReference type="Proteomes" id="UP001345219">
    <property type="component" value="Chromosome 9"/>
</dbReference>
<feature type="chain" id="PRO_5042930282" evidence="4">
    <location>
        <begin position="24"/>
        <end position="189"/>
    </location>
</feature>
<protein>
    <submittedName>
        <fullName evidence="5">Uncharacterized protein</fullName>
    </submittedName>
</protein>
<evidence type="ECO:0000256" key="4">
    <source>
        <dbReference type="SAM" id="SignalP"/>
    </source>
</evidence>
<dbReference type="GO" id="GO:0005789">
    <property type="term" value="C:endoplasmic reticulum membrane"/>
    <property type="evidence" value="ECO:0007669"/>
    <property type="project" value="UniProtKB-SubCell"/>
</dbReference>
<evidence type="ECO:0000256" key="1">
    <source>
        <dbReference type="ARBA" id="ARBA00004586"/>
    </source>
</evidence>
<evidence type="ECO:0000313" key="6">
    <source>
        <dbReference type="Proteomes" id="UP001345219"/>
    </source>
</evidence>
<dbReference type="PANTHER" id="PTHR10869:SF102">
    <property type="entry name" value="PROLYL 4-HYDROXYLASE 12-RELATED"/>
    <property type="match status" value="1"/>
</dbReference>
<feature type="signal peptide" evidence="4">
    <location>
        <begin position="1"/>
        <end position="23"/>
    </location>
</feature>
<sequence>MASIASACLFSLVLPMLSCFAESGRKELPIKEAGLPLDLSSHSDRIDPSQVIQLSWQPRVFMYKELLSKEECDHLISLESEKKDKIMTINGNSENISTSRQLLSSKVYLDVKDIIVQRIEQKLSAWTFLPRENGRPLQVLHFENEDTKLKYDYNVKDLPAGDLVATVVIYLSDVARGGEILFPQSAVRM</sequence>
<keyword evidence="2" id="KW-0479">Metal-binding</keyword>
<gene>
    <name evidence="5" type="ORF">SAY87_009902</name>
</gene>
<keyword evidence="3" id="KW-0408">Iron</keyword>
<dbReference type="GO" id="GO:0046872">
    <property type="term" value="F:metal ion binding"/>
    <property type="evidence" value="ECO:0007669"/>
    <property type="project" value="UniProtKB-KW"/>
</dbReference>
<name>A0AAN7JHQ5_9MYRT</name>
<evidence type="ECO:0000313" key="5">
    <source>
        <dbReference type="EMBL" id="KAK4743590.1"/>
    </source>
</evidence>
<reference evidence="5 6" key="1">
    <citation type="journal article" date="2023" name="Hortic Res">
        <title>Pangenome of water caltrop reveals structural variations and asymmetric subgenome divergence after allopolyploidization.</title>
        <authorList>
            <person name="Zhang X."/>
            <person name="Chen Y."/>
            <person name="Wang L."/>
            <person name="Yuan Y."/>
            <person name="Fang M."/>
            <person name="Shi L."/>
            <person name="Lu R."/>
            <person name="Comes H.P."/>
            <person name="Ma Y."/>
            <person name="Chen Y."/>
            <person name="Huang G."/>
            <person name="Zhou Y."/>
            <person name="Zheng Z."/>
            <person name="Qiu Y."/>
        </authorList>
    </citation>
    <scope>NUCLEOTIDE SEQUENCE [LARGE SCALE GENOMIC DNA]</scope>
    <source>
        <tissue evidence="5">Roots</tissue>
    </source>
</reference>
<proteinExistence type="predicted"/>
<dbReference type="InterPro" id="IPR045054">
    <property type="entry name" value="P4HA-like"/>
</dbReference>
<dbReference type="EMBL" id="JAXIOK010000022">
    <property type="protein sequence ID" value="KAK4743590.1"/>
    <property type="molecule type" value="Genomic_DNA"/>
</dbReference>
<comment type="subcellular location">
    <subcellularLocation>
        <location evidence="1">Endoplasmic reticulum membrane</location>
    </subcellularLocation>
</comment>
<comment type="caution">
    <text evidence="5">The sequence shown here is derived from an EMBL/GenBank/DDBJ whole genome shotgun (WGS) entry which is preliminary data.</text>
</comment>
<dbReference type="AlphaFoldDB" id="A0AAN7JHQ5"/>
<dbReference type="Gene3D" id="2.60.120.620">
    <property type="entry name" value="q2cbj1_9rhob like domain"/>
    <property type="match status" value="1"/>
</dbReference>
<keyword evidence="4" id="KW-0732">Signal</keyword>
<evidence type="ECO:0000256" key="2">
    <source>
        <dbReference type="ARBA" id="ARBA00022723"/>
    </source>
</evidence>
<organism evidence="5 6">
    <name type="scientific">Trapa incisa</name>
    <dbReference type="NCBI Taxonomy" id="236973"/>
    <lineage>
        <taxon>Eukaryota</taxon>
        <taxon>Viridiplantae</taxon>
        <taxon>Streptophyta</taxon>
        <taxon>Embryophyta</taxon>
        <taxon>Tracheophyta</taxon>
        <taxon>Spermatophyta</taxon>
        <taxon>Magnoliopsida</taxon>
        <taxon>eudicotyledons</taxon>
        <taxon>Gunneridae</taxon>
        <taxon>Pentapetalae</taxon>
        <taxon>rosids</taxon>
        <taxon>malvids</taxon>
        <taxon>Myrtales</taxon>
        <taxon>Lythraceae</taxon>
        <taxon>Trapa</taxon>
    </lineage>
</organism>
<keyword evidence="6" id="KW-1185">Reference proteome</keyword>
<evidence type="ECO:0000256" key="3">
    <source>
        <dbReference type="ARBA" id="ARBA00023004"/>
    </source>
</evidence>
<accession>A0AAN7JHQ5</accession>
<dbReference type="PANTHER" id="PTHR10869">
    <property type="entry name" value="PROLYL 4-HYDROXYLASE ALPHA SUBUNIT"/>
    <property type="match status" value="1"/>
</dbReference>